<evidence type="ECO:0000313" key="1">
    <source>
        <dbReference type="EMBL" id="KYO48599.1"/>
    </source>
</evidence>
<name>A0A151PHT9_ALLMI</name>
<sequence>MFRENNSYLSASQCNQEAVKPGQVSHCLFTATRLPKQDLFGEPVIQESQNVAKASFPAHLYQRGFTSPEAASFFADP</sequence>
<dbReference type="Proteomes" id="UP000050525">
    <property type="component" value="Unassembled WGS sequence"/>
</dbReference>
<accession>A0A151PHT9</accession>
<gene>
    <name evidence="1" type="ORF">Y1Q_0004009</name>
</gene>
<organism evidence="1 2">
    <name type="scientific">Alligator mississippiensis</name>
    <name type="common">American alligator</name>
    <dbReference type="NCBI Taxonomy" id="8496"/>
    <lineage>
        <taxon>Eukaryota</taxon>
        <taxon>Metazoa</taxon>
        <taxon>Chordata</taxon>
        <taxon>Craniata</taxon>
        <taxon>Vertebrata</taxon>
        <taxon>Euteleostomi</taxon>
        <taxon>Archelosauria</taxon>
        <taxon>Archosauria</taxon>
        <taxon>Crocodylia</taxon>
        <taxon>Alligatoridae</taxon>
        <taxon>Alligatorinae</taxon>
        <taxon>Alligator</taxon>
    </lineage>
</organism>
<protein>
    <submittedName>
        <fullName evidence="1">Uncharacterized protein</fullName>
    </submittedName>
</protein>
<dbReference type="AlphaFoldDB" id="A0A151PHT9"/>
<keyword evidence="2" id="KW-1185">Reference proteome</keyword>
<evidence type="ECO:0000313" key="2">
    <source>
        <dbReference type="Proteomes" id="UP000050525"/>
    </source>
</evidence>
<comment type="caution">
    <text evidence="1">The sequence shown here is derived from an EMBL/GenBank/DDBJ whole genome shotgun (WGS) entry which is preliminary data.</text>
</comment>
<proteinExistence type="predicted"/>
<reference evidence="1 2" key="1">
    <citation type="journal article" date="2012" name="Genome Biol.">
        <title>Sequencing three crocodilian genomes to illuminate the evolution of archosaurs and amniotes.</title>
        <authorList>
            <person name="St John J.A."/>
            <person name="Braun E.L."/>
            <person name="Isberg S.R."/>
            <person name="Miles L.G."/>
            <person name="Chong A.Y."/>
            <person name="Gongora J."/>
            <person name="Dalzell P."/>
            <person name="Moran C."/>
            <person name="Bed'hom B."/>
            <person name="Abzhanov A."/>
            <person name="Burgess S.C."/>
            <person name="Cooksey A.M."/>
            <person name="Castoe T.A."/>
            <person name="Crawford N.G."/>
            <person name="Densmore L.D."/>
            <person name="Drew J.C."/>
            <person name="Edwards S.V."/>
            <person name="Faircloth B.C."/>
            <person name="Fujita M.K."/>
            <person name="Greenwold M.J."/>
            <person name="Hoffmann F.G."/>
            <person name="Howard J.M."/>
            <person name="Iguchi T."/>
            <person name="Janes D.E."/>
            <person name="Khan S.Y."/>
            <person name="Kohno S."/>
            <person name="de Koning A.J."/>
            <person name="Lance S.L."/>
            <person name="McCarthy F.M."/>
            <person name="McCormack J.E."/>
            <person name="Merchant M.E."/>
            <person name="Peterson D.G."/>
            <person name="Pollock D.D."/>
            <person name="Pourmand N."/>
            <person name="Raney B.J."/>
            <person name="Roessler K.A."/>
            <person name="Sanford J.R."/>
            <person name="Sawyer R.H."/>
            <person name="Schmidt C.J."/>
            <person name="Triplett E.W."/>
            <person name="Tuberville T.D."/>
            <person name="Venegas-Anaya M."/>
            <person name="Howard J.T."/>
            <person name="Jarvis E.D."/>
            <person name="Guillette L.J.Jr."/>
            <person name="Glenn T.C."/>
            <person name="Green R.E."/>
            <person name="Ray D.A."/>
        </authorList>
    </citation>
    <scope>NUCLEOTIDE SEQUENCE [LARGE SCALE GENOMIC DNA]</scope>
    <source>
        <strain evidence="1">KSC_2009_1</strain>
    </source>
</reference>
<dbReference type="EMBL" id="AKHW03000179">
    <property type="protein sequence ID" value="KYO48599.1"/>
    <property type="molecule type" value="Genomic_DNA"/>
</dbReference>